<dbReference type="Gene3D" id="3.20.20.80">
    <property type="entry name" value="Glycosidases"/>
    <property type="match status" value="1"/>
</dbReference>
<keyword evidence="2" id="KW-0378">Hydrolase</keyword>
<dbReference type="PROSITE" id="PS01124">
    <property type="entry name" value="HTH_ARAC_FAMILY_2"/>
    <property type="match status" value="1"/>
</dbReference>
<organism evidence="8 9">
    <name type="scientific">Ruminococcus hominis</name>
    <dbReference type="NCBI Taxonomy" id="2763065"/>
    <lineage>
        <taxon>Bacteria</taxon>
        <taxon>Bacillati</taxon>
        <taxon>Bacillota</taxon>
        <taxon>Clostridia</taxon>
        <taxon>Eubacteriales</taxon>
        <taxon>Oscillospiraceae</taxon>
        <taxon>Ruminococcus</taxon>
    </lineage>
</organism>
<dbReference type="Proteomes" id="UP000631576">
    <property type="component" value="Unassembled WGS sequence"/>
</dbReference>
<reference evidence="8 9" key="1">
    <citation type="submission" date="2020-08" db="EMBL/GenBank/DDBJ databases">
        <title>Genome public.</title>
        <authorList>
            <person name="Liu C."/>
            <person name="Sun Q."/>
        </authorList>
    </citation>
    <scope>NUCLEOTIDE SEQUENCE [LARGE SCALE GENOMIC DNA]</scope>
    <source>
        <strain evidence="8 9">NSJ-13</strain>
    </source>
</reference>
<keyword evidence="4" id="KW-0238">DNA-binding</keyword>
<keyword evidence="3" id="KW-0805">Transcription regulation</keyword>
<name>A0ABR7G7U0_9FIRM</name>
<dbReference type="InterPro" id="IPR017853">
    <property type="entry name" value="GH"/>
</dbReference>
<comment type="caution">
    <text evidence="8">The sequence shown here is derived from an EMBL/GenBank/DDBJ whole genome shotgun (WGS) entry which is preliminary data.</text>
</comment>
<dbReference type="InterPro" id="IPR020449">
    <property type="entry name" value="Tscrpt_reg_AraC-type_HTH"/>
</dbReference>
<dbReference type="EMBL" id="JACOPE010000001">
    <property type="protein sequence ID" value="MBC5682930.1"/>
    <property type="molecule type" value="Genomic_DNA"/>
</dbReference>
<evidence type="ECO:0000256" key="2">
    <source>
        <dbReference type="ARBA" id="ARBA00022801"/>
    </source>
</evidence>
<evidence type="ECO:0000256" key="4">
    <source>
        <dbReference type="ARBA" id="ARBA00023125"/>
    </source>
</evidence>
<gene>
    <name evidence="8" type="ORF">H8S40_05000</name>
</gene>
<dbReference type="SUPFAM" id="SSF46689">
    <property type="entry name" value="Homeodomain-like"/>
    <property type="match status" value="2"/>
</dbReference>
<evidence type="ECO:0000259" key="7">
    <source>
        <dbReference type="PROSITE" id="PS01124"/>
    </source>
</evidence>
<dbReference type="InterPro" id="IPR018062">
    <property type="entry name" value="HTH_AraC-typ_CS"/>
</dbReference>
<dbReference type="RefSeq" id="WP_186864726.1">
    <property type="nucleotide sequence ID" value="NZ_JACOPE010000001.1"/>
</dbReference>
<proteinExistence type="inferred from homology"/>
<dbReference type="Pfam" id="PF01229">
    <property type="entry name" value="Glyco_hydro_39"/>
    <property type="match status" value="1"/>
</dbReference>
<evidence type="ECO:0000313" key="9">
    <source>
        <dbReference type="Proteomes" id="UP000631576"/>
    </source>
</evidence>
<comment type="similarity">
    <text evidence="1">Belongs to the glycosyl hydrolase 39 family.</text>
</comment>
<dbReference type="InterPro" id="IPR009057">
    <property type="entry name" value="Homeodomain-like_sf"/>
</dbReference>
<sequence length="787" mass="91517">MNDFEIKFYENSITMDDIQNEYLLLFIIHGSAAVTLTAETNHLSKKDILMINWNRHFKLQTSPGSFMLIISVRAELFRKLTHKQLPYFQCCSSRHSSVKYEQLRYLIYDLLGEYALDMKEMSAKKLSILYKICDHLICSFLLSDKQSLLETSDERLDYVFSYIEEHFSEHITLPDAARQIHIAPTSLSRLFKKNTGITFVQYITNIRLRHAVSDLTGSQLSISDIALNNGFSTASQFNKIFRQNFNLSPGEYRKNHAIRNTHLEMQISKKSADILNEYRSKTRMVVVKEQKIRLQSADIDCVKGKEFKNPLGSMIYLGFASRILSGTYQRQIQFLKHTLDFQYGCINGLFSPEFSLLDSDQTTQLNFVNLDHVLDFLVENGIRPMIVIDNQVLNILKKLNEIHEMSTAHFFSDSREFNHIIEKILDHVVNRYGLKEVTNWKFVIWYFVYRQSLLGLSGEFNNLWDDFFETVRSKVPNASIGGVGYSPSVHRDTVIQFYRNWANARHMPDFITMNSFPYREAEEPTKMNAIRQNIDHFFSNDLSEMHSILAESGFPKRPIVVIEWNLSFVHRNSLNDMASKAAIMINQMVDTLGEAEDICYWYASDIFAGDMDANRILNGACGLLSSDGFCKPPYYALLFFKQLHNYLIERNDHYIITKDELGHFAILLFNNKSLNYEYYSKDEAAIGMNDEQIIFNDRDALEITLRLQGVSNKNYRIRKQLFGPNFGSILDEWKRLGTDLELTLDEISYLKRKSIPHRKNETLCAENNTLILQEVLQEHEIMLIQID</sequence>
<keyword evidence="5" id="KW-0804">Transcription</keyword>
<evidence type="ECO:0000256" key="1">
    <source>
        <dbReference type="ARBA" id="ARBA00008875"/>
    </source>
</evidence>
<protein>
    <submittedName>
        <fullName evidence="8">Helix-turn-helix domain-containing protein</fullName>
    </submittedName>
</protein>
<dbReference type="PRINTS" id="PR00032">
    <property type="entry name" value="HTHARAC"/>
</dbReference>
<dbReference type="SUPFAM" id="SSF51445">
    <property type="entry name" value="(Trans)glycosidases"/>
    <property type="match status" value="1"/>
</dbReference>
<dbReference type="PROSITE" id="PS00041">
    <property type="entry name" value="HTH_ARAC_FAMILY_1"/>
    <property type="match status" value="1"/>
</dbReference>
<feature type="domain" description="HTH araC/xylS-type" evidence="7">
    <location>
        <begin position="157"/>
        <end position="255"/>
    </location>
</feature>
<dbReference type="Pfam" id="PF12833">
    <property type="entry name" value="HTH_18"/>
    <property type="match status" value="1"/>
</dbReference>
<dbReference type="InterPro" id="IPR018060">
    <property type="entry name" value="HTH_AraC"/>
</dbReference>
<evidence type="ECO:0000256" key="3">
    <source>
        <dbReference type="ARBA" id="ARBA00023015"/>
    </source>
</evidence>
<dbReference type="InterPro" id="IPR049166">
    <property type="entry name" value="GH39_cat"/>
</dbReference>
<evidence type="ECO:0000256" key="5">
    <source>
        <dbReference type="ARBA" id="ARBA00023163"/>
    </source>
</evidence>
<dbReference type="PANTHER" id="PTHR43280:SF2">
    <property type="entry name" value="HTH-TYPE TRANSCRIPTIONAL REGULATOR EXSA"/>
    <property type="match status" value="1"/>
</dbReference>
<keyword evidence="9" id="KW-1185">Reference proteome</keyword>
<dbReference type="Gene3D" id="2.60.40.1500">
    <property type="entry name" value="Glycosyl hydrolase domain, family 39"/>
    <property type="match status" value="1"/>
</dbReference>
<dbReference type="SMART" id="SM00342">
    <property type="entry name" value="HTH_ARAC"/>
    <property type="match status" value="1"/>
</dbReference>
<evidence type="ECO:0000313" key="8">
    <source>
        <dbReference type="EMBL" id="MBC5682930.1"/>
    </source>
</evidence>
<dbReference type="SUPFAM" id="SSF51011">
    <property type="entry name" value="Glycosyl hydrolase domain"/>
    <property type="match status" value="1"/>
</dbReference>
<accession>A0ABR7G7U0</accession>
<dbReference type="Gene3D" id="1.10.10.60">
    <property type="entry name" value="Homeodomain-like"/>
    <property type="match status" value="2"/>
</dbReference>
<dbReference type="PANTHER" id="PTHR43280">
    <property type="entry name" value="ARAC-FAMILY TRANSCRIPTIONAL REGULATOR"/>
    <property type="match status" value="1"/>
</dbReference>
<evidence type="ECO:0000256" key="6">
    <source>
        <dbReference type="ARBA" id="ARBA00023295"/>
    </source>
</evidence>
<keyword evidence="6" id="KW-0326">Glycosidase</keyword>